<protein>
    <recommendedName>
        <fullName evidence="13 15">3-deoxy-D-manno-octulosonic acid kinase</fullName>
        <shortName evidence="15">Kdo kinase</shortName>
        <ecNumber evidence="4 15">2.7.1.166</ecNumber>
    </recommendedName>
</protein>
<evidence type="ECO:0000256" key="3">
    <source>
        <dbReference type="ARBA" id="ARBA00010327"/>
    </source>
</evidence>
<evidence type="ECO:0000256" key="10">
    <source>
        <dbReference type="ARBA" id="ARBA00022840"/>
    </source>
</evidence>
<keyword evidence="7 15" id="KW-0808">Transferase</keyword>
<dbReference type="InterPro" id="IPR011009">
    <property type="entry name" value="Kinase-like_dom_sf"/>
</dbReference>
<keyword evidence="9 15" id="KW-0418">Kinase</keyword>
<dbReference type="NCBIfam" id="NF002475">
    <property type="entry name" value="PRK01723.1"/>
    <property type="match status" value="1"/>
</dbReference>
<comment type="function">
    <text evidence="15">Catalyzes the ATP-dependent phosphorylation of the 3-deoxy-D-manno-octulosonic acid (Kdo) residue in Kdo-lipid IV(A) at the 4-OH position.</text>
</comment>
<evidence type="ECO:0000256" key="15">
    <source>
        <dbReference type="HAMAP-Rule" id="MF_00521"/>
    </source>
</evidence>
<comment type="caution">
    <text evidence="16">The sequence shown here is derived from an EMBL/GenBank/DDBJ whole genome shotgun (WGS) entry which is preliminary data.</text>
</comment>
<dbReference type="Pfam" id="PF06293">
    <property type="entry name" value="Kdo"/>
    <property type="match status" value="1"/>
</dbReference>
<reference evidence="16 17" key="1">
    <citation type="submission" date="2020-12" db="EMBL/GenBank/DDBJ databases">
        <title>Oil enriched cultivation method for isolating marine PHA-producing bacteria.</title>
        <authorList>
            <person name="Zheng W."/>
            <person name="Yu S."/>
            <person name="Huang Y."/>
        </authorList>
    </citation>
    <scope>NUCLEOTIDE SEQUENCE [LARGE SCALE GENOMIC DNA]</scope>
    <source>
        <strain evidence="16 17">SN0-2</strain>
    </source>
</reference>
<keyword evidence="11 15" id="KW-0448">Lipopolysaccharide biosynthesis</keyword>
<evidence type="ECO:0000256" key="2">
    <source>
        <dbReference type="ARBA" id="ARBA00004713"/>
    </source>
</evidence>
<evidence type="ECO:0000256" key="7">
    <source>
        <dbReference type="ARBA" id="ARBA00022679"/>
    </source>
</evidence>
<dbReference type="GO" id="GO:0016301">
    <property type="term" value="F:kinase activity"/>
    <property type="evidence" value="ECO:0007669"/>
    <property type="project" value="UniProtKB-KW"/>
</dbReference>
<dbReference type="RefSeq" id="WP_206999587.1">
    <property type="nucleotide sequence ID" value="NZ_JAEKJR010000001.1"/>
</dbReference>
<evidence type="ECO:0000256" key="12">
    <source>
        <dbReference type="ARBA" id="ARBA00023136"/>
    </source>
</evidence>
<evidence type="ECO:0000256" key="9">
    <source>
        <dbReference type="ARBA" id="ARBA00022777"/>
    </source>
</evidence>
<dbReference type="EMBL" id="JAEKJR010000001">
    <property type="protein sequence ID" value="MBN8430147.1"/>
    <property type="molecule type" value="Genomic_DNA"/>
</dbReference>
<organism evidence="16 17">
    <name type="scientific">Microbulbifer salipaludis</name>
    <dbReference type="NCBI Taxonomy" id="187980"/>
    <lineage>
        <taxon>Bacteria</taxon>
        <taxon>Pseudomonadati</taxon>
        <taxon>Pseudomonadota</taxon>
        <taxon>Gammaproteobacteria</taxon>
        <taxon>Cellvibrionales</taxon>
        <taxon>Microbulbiferaceae</taxon>
        <taxon>Microbulbifer</taxon>
    </lineage>
</organism>
<keyword evidence="12 15" id="KW-0472">Membrane</keyword>
<gene>
    <name evidence="15" type="primary">kdkA</name>
    <name evidence="16" type="ORF">JF535_04690</name>
</gene>
<keyword evidence="8 15" id="KW-0547">Nucleotide-binding</keyword>
<dbReference type="EC" id="2.7.1.166" evidence="4 15"/>
<evidence type="ECO:0000256" key="1">
    <source>
        <dbReference type="ARBA" id="ARBA00004515"/>
    </source>
</evidence>
<comment type="catalytic activity">
    <reaction evidence="14 15">
        <text>an alpha-Kdo-(2-&gt;6)-lipid IVA + ATP = a 4-O-phospho-alpha-Kdo-(2-&gt;6)-lipid IVA + ADP + H(+)</text>
        <dbReference type="Rhea" id="RHEA:74271"/>
        <dbReference type="ChEBI" id="CHEBI:15378"/>
        <dbReference type="ChEBI" id="CHEBI:30616"/>
        <dbReference type="ChEBI" id="CHEBI:176428"/>
        <dbReference type="ChEBI" id="CHEBI:193140"/>
        <dbReference type="ChEBI" id="CHEBI:456216"/>
        <dbReference type="EC" id="2.7.1.166"/>
    </reaction>
</comment>
<accession>A0ABS3E4B6</accession>
<dbReference type="Gene3D" id="1.10.510.10">
    <property type="entry name" value="Transferase(Phosphotransferase) domain 1"/>
    <property type="match status" value="1"/>
</dbReference>
<evidence type="ECO:0000256" key="5">
    <source>
        <dbReference type="ARBA" id="ARBA00022475"/>
    </source>
</evidence>
<dbReference type="HAMAP" id="MF_00521">
    <property type="entry name" value="KDO_kinase"/>
    <property type="match status" value="1"/>
</dbReference>
<keyword evidence="6 15" id="KW-0997">Cell inner membrane</keyword>
<evidence type="ECO:0000256" key="6">
    <source>
        <dbReference type="ARBA" id="ARBA00022519"/>
    </source>
</evidence>
<comment type="subcellular location">
    <subcellularLocation>
        <location evidence="1 15">Cell inner membrane</location>
        <topology evidence="1 15">Peripheral membrane protein</topology>
        <orientation evidence="1 15">Cytoplasmic side</orientation>
    </subcellularLocation>
</comment>
<evidence type="ECO:0000313" key="17">
    <source>
        <dbReference type="Proteomes" id="UP000664293"/>
    </source>
</evidence>
<feature type="active site" evidence="15">
    <location>
        <position position="167"/>
    </location>
</feature>
<dbReference type="InterPro" id="IPR022826">
    <property type="entry name" value="KDO_kinase"/>
</dbReference>
<keyword evidence="5 15" id="KW-1003">Cell membrane</keyword>
<keyword evidence="10 15" id="KW-0067">ATP-binding</keyword>
<proteinExistence type="inferred from homology"/>
<dbReference type="Proteomes" id="UP000664293">
    <property type="component" value="Unassembled WGS sequence"/>
</dbReference>
<evidence type="ECO:0000256" key="4">
    <source>
        <dbReference type="ARBA" id="ARBA00011988"/>
    </source>
</evidence>
<comment type="pathway">
    <text evidence="2 15">Bacterial outer membrane biogenesis; LPS core biosynthesis.</text>
</comment>
<evidence type="ECO:0000256" key="8">
    <source>
        <dbReference type="ARBA" id="ARBA00022741"/>
    </source>
</evidence>
<dbReference type="SUPFAM" id="SSF56112">
    <property type="entry name" value="Protein kinase-like (PK-like)"/>
    <property type="match status" value="1"/>
</dbReference>
<evidence type="ECO:0000256" key="11">
    <source>
        <dbReference type="ARBA" id="ARBA00022985"/>
    </source>
</evidence>
<evidence type="ECO:0000313" key="16">
    <source>
        <dbReference type="EMBL" id="MBN8430147.1"/>
    </source>
</evidence>
<name>A0ABS3E4B6_9GAMM</name>
<evidence type="ECO:0000256" key="14">
    <source>
        <dbReference type="ARBA" id="ARBA00034417"/>
    </source>
</evidence>
<keyword evidence="17" id="KW-1185">Reference proteome</keyword>
<evidence type="ECO:0000256" key="13">
    <source>
        <dbReference type="ARBA" id="ARBA00029511"/>
    </source>
</evidence>
<comment type="similarity">
    <text evidence="3 15">Belongs to the protein kinase superfamily. KdkA/RfaP family.</text>
</comment>
<sequence length="239" mass="26983">MGYRQFSNGLARVIYDDALVGADCEKLFQRDWLEANSGGATVERGTAVMFEHNGVALVFKQYHRGGLAGRLVEKTYLYSRLENTRVWREFNMLRQMRALGLPVPRPAAARCVSVPPLAYRAALITERVPDSKNLTEVLCAHPLDNASWEKLGQLIARFHRNNVYHADLNASNILLTGSGDFYLIDFDKGVIRNTLSAKEARSNVSRLRRSLDKLQGRHTPFHFSEDNWQALEKGYAAGE</sequence>